<dbReference type="Gene3D" id="3.10.180.10">
    <property type="entry name" value="2,3-Dihydroxybiphenyl 1,2-Dioxygenase, domain 1"/>
    <property type="match status" value="2"/>
</dbReference>
<protein>
    <submittedName>
        <fullName evidence="10">Glyoxalase</fullName>
    </submittedName>
</protein>
<comment type="caution">
    <text evidence="10">The sequence shown here is derived from an EMBL/GenBank/DDBJ whole genome shotgun (WGS) entry which is preliminary data.</text>
</comment>
<dbReference type="SUPFAM" id="SSF54593">
    <property type="entry name" value="Glyoxalase/Bleomycin resistance protein/Dihydroxybiphenyl dioxygenase"/>
    <property type="match status" value="2"/>
</dbReference>
<dbReference type="CDD" id="cd07252">
    <property type="entry name" value="BphC1-RGP6_N_like"/>
    <property type="match status" value="1"/>
</dbReference>
<dbReference type="Proteomes" id="UP001143304">
    <property type="component" value="Unassembled WGS sequence"/>
</dbReference>
<evidence type="ECO:0000256" key="8">
    <source>
        <dbReference type="RuleBase" id="RU000683"/>
    </source>
</evidence>
<dbReference type="RefSeq" id="WP_279247882.1">
    <property type="nucleotide sequence ID" value="NZ_SHNO01000001.1"/>
</dbReference>
<organism evidence="10 11">
    <name type="scientific">Candidatus Marimicrobium litorale</name>
    <dbReference type="NCBI Taxonomy" id="2518991"/>
    <lineage>
        <taxon>Bacteria</taxon>
        <taxon>Pseudomonadati</taxon>
        <taxon>Pseudomonadota</taxon>
        <taxon>Gammaproteobacteria</taxon>
        <taxon>Cellvibrionales</taxon>
        <taxon>Halieaceae</taxon>
        <taxon>Marimicrobium</taxon>
    </lineage>
</organism>
<comment type="cofactor">
    <cofactor evidence="1 8">
        <name>Fe(2+)</name>
        <dbReference type="ChEBI" id="CHEBI:29033"/>
    </cofactor>
</comment>
<dbReference type="InterPro" id="IPR037523">
    <property type="entry name" value="VOC_core"/>
</dbReference>
<dbReference type="InterPro" id="IPR029068">
    <property type="entry name" value="Glyas_Bleomycin-R_OHBP_Dase"/>
</dbReference>
<evidence type="ECO:0000256" key="3">
    <source>
        <dbReference type="ARBA" id="ARBA00022723"/>
    </source>
</evidence>
<keyword evidence="7 8" id="KW-0408">Iron</keyword>
<accession>A0ABT3T2Q1</accession>
<evidence type="ECO:0000256" key="5">
    <source>
        <dbReference type="ARBA" id="ARBA00022964"/>
    </source>
</evidence>
<dbReference type="PROSITE" id="PS00082">
    <property type="entry name" value="EXTRADIOL_DIOXYGENAS"/>
    <property type="match status" value="1"/>
</dbReference>
<keyword evidence="5 8" id="KW-0223">Dioxygenase</keyword>
<name>A0ABT3T2Q1_9GAMM</name>
<evidence type="ECO:0000256" key="6">
    <source>
        <dbReference type="ARBA" id="ARBA00023002"/>
    </source>
</evidence>
<proteinExistence type="inferred from homology"/>
<feature type="domain" description="VOC" evidence="9">
    <location>
        <begin position="149"/>
        <end position="270"/>
    </location>
</feature>
<evidence type="ECO:0000256" key="4">
    <source>
        <dbReference type="ARBA" id="ARBA00022797"/>
    </source>
</evidence>
<gene>
    <name evidence="10" type="ORF">EYC82_02000</name>
</gene>
<dbReference type="Pfam" id="PF00903">
    <property type="entry name" value="Glyoxalase"/>
    <property type="match status" value="1"/>
</dbReference>
<feature type="domain" description="VOC" evidence="9">
    <location>
        <begin position="5"/>
        <end position="121"/>
    </location>
</feature>
<reference evidence="10" key="1">
    <citation type="submission" date="2019-02" db="EMBL/GenBank/DDBJ databases">
        <authorList>
            <person name="Li S.-H."/>
        </authorList>
    </citation>
    <scope>NUCLEOTIDE SEQUENCE</scope>
    <source>
        <strain evidence="10">IMCC11814</strain>
    </source>
</reference>
<dbReference type="EMBL" id="SHNO01000001">
    <property type="protein sequence ID" value="MCX2976130.1"/>
    <property type="molecule type" value="Genomic_DNA"/>
</dbReference>
<keyword evidence="6 8" id="KW-0560">Oxidoreductase</keyword>
<evidence type="ECO:0000313" key="11">
    <source>
        <dbReference type="Proteomes" id="UP001143304"/>
    </source>
</evidence>
<evidence type="ECO:0000256" key="7">
    <source>
        <dbReference type="ARBA" id="ARBA00023004"/>
    </source>
</evidence>
<evidence type="ECO:0000259" key="9">
    <source>
        <dbReference type="PROSITE" id="PS51819"/>
    </source>
</evidence>
<evidence type="ECO:0000256" key="2">
    <source>
        <dbReference type="ARBA" id="ARBA00008784"/>
    </source>
</evidence>
<keyword evidence="11" id="KW-1185">Reference proteome</keyword>
<keyword evidence="3" id="KW-0479">Metal-binding</keyword>
<dbReference type="Pfam" id="PF22632">
    <property type="entry name" value="BphC_D1"/>
    <property type="match status" value="1"/>
</dbReference>
<dbReference type="InterPro" id="IPR004360">
    <property type="entry name" value="Glyas_Fos-R_dOase_dom"/>
</dbReference>
<keyword evidence="4 8" id="KW-0058">Aromatic hydrocarbons catabolism</keyword>
<sequence>MSVSAAGYLRISSADVGAWMDFGTGVLGLMDAVREDADGARFLRMDDHPFRFMIEPGDTDKLLAAGLECPDRHAWQNTLNRLEDAGHSVMVGSSDEAKRRCVTEFASLEDPAGNTLELYWGRELDYTPLVSPAGIPFFVTSDQQSGDLGFGHMVLPAPDIETATAFYTELIGTGITDILYPPGMGGLKINFMHTNNARQHSIALFGGEHPLGIVHMMIEVPSLDELGQAMDRAKAAGAHFLATLGRHVNDNMCSVYILAPGGIAVEYGYDGLLIDPETYVATVSSEGDLWGHEYNFPGV</sequence>
<dbReference type="InterPro" id="IPR000486">
    <property type="entry name" value="Xdiol_ring_cleave_dOase_1/2"/>
</dbReference>
<dbReference type="PROSITE" id="PS51819">
    <property type="entry name" value="VOC"/>
    <property type="match status" value="2"/>
</dbReference>
<evidence type="ECO:0000256" key="1">
    <source>
        <dbReference type="ARBA" id="ARBA00001954"/>
    </source>
</evidence>
<evidence type="ECO:0000313" key="10">
    <source>
        <dbReference type="EMBL" id="MCX2976130.1"/>
    </source>
</evidence>
<comment type="similarity">
    <text evidence="2 8">Belongs to the extradiol ring-cleavage dioxygenase family.</text>
</comment>